<evidence type="ECO:0000256" key="6">
    <source>
        <dbReference type="ARBA" id="ARBA00015080"/>
    </source>
</evidence>
<dbReference type="PIRSF" id="PIRSF000545">
    <property type="entry name" value="Pantothenate_kin"/>
    <property type="match status" value="1"/>
</dbReference>
<name>A0A1E5XW58_9HYPH</name>
<feature type="binding site" evidence="14">
    <location>
        <begin position="94"/>
        <end position="101"/>
    </location>
    <ligand>
        <name>ATP</name>
        <dbReference type="ChEBI" id="CHEBI:30616"/>
    </ligand>
</feature>
<evidence type="ECO:0000256" key="14">
    <source>
        <dbReference type="HAMAP-Rule" id="MF_00215"/>
    </source>
</evidence>
<dbReference type="EC" id="2.7.1.33" evidence="5 14"/>
<evidence type="ECO:0000256" key="1">
    <source>
        <dbReference type="ARBA" id="ARBA00001206"/>
    </source>
</evidence>
<evidence type="ECO:0000256" key="8">
    <source>
        <dbReference type="ARBA" id="ARBA00022679"/>
    </source>
</evidence>
<evidence type="ECO:0000256" key="15">
    <source>
        <dbReference type="RuleBase" id="RU003530"/>
    </source>
</evidence>
<dbReference type="RefSeq" id="WP_069908048.1">
    <property type="nucleotide sequence ID" value="NZ_LAJE02000053.1"/>
</dbReference>
<comment type="caution">
    <text evidence="17">The sequence shown here is derived from an EMBL/GenBank/DDBJ whole genome shotgun (WGS) entry which is preliminary data.</text>
</comment>
<dbReference type="GO" id="GO:0005737">
    <property type="term" value="C:cytoplasm"/>
    <property type="evidence" value="ECO:0007669"/>
    <property type="project" value="UniProtKB-SubCell"/>
</dbReference>
<evidence type="ECO:0000313" key="18">
    <source>
        <dbReference type="Proteomes" id="UP000095463"/>
    </source>
</evidence>
<dbReference type="EMBL" id="LAJE02000053">
    <property type="protein sequence ID" value="OEO32810.1"/>
    <property type="molecule type" value="Genomic_DNA"/>
</dbReference>
<dbReference type="GO" id="GO:0005524">
    <property type="term" value="F:ATP binding"/>
    <property type="evidence" value="ECO:0007669"/>
    <property type="project" value="UniProtKB-UniRule"/>
</dbReference>
<keyword evidence="10 14" id="KW-0418">Kinase</keyword>
<keyword evidence="9 14" id="KW-0547">Nucleotide-binding</keyword>
<comment type="catalytic activity">
    <reaction evidence="1 14 15">
        <text>(R)-pantothenate + ATP = (R)-4'-phosphopantothenate + ADP + H(+)</text>
        <dbReference type="Rhea" id="RHEA:16373"/>
        <dbReference type="ChEBI" id="CHEBI:10986"/>
        <dbReference type="ChEBI" id="CHEBI:15378"/>
        <dbReference type="ChEBI" id="CHEBI:29032"/>
        <dbReference type="ChEBI" id="CHEBI:30616"/>
        <dbReference type="ChEBI" id="CHEBI:456216"/>
        <dbReference type="EC" id="2.7.1.33"/>
    </reaction>
</comment>
<gene>
    <name evidence="14" type="primary">coaA</name>
    <name evidence="17" type="ORF">VW23_009700</name>
</gene>
<dbReference type="GO" id="GO:0004594">
    <property type="term" value="F:pantothenate kinase activity"/>
    <property type="evidence" value="ECO:0007669"/>
    <property type="project" value="UniProtKB-UniRule"/>
</dbReference>
<dbReference type="HAMAP" id="MF_00215">
    <property type="entry name" value="Pantothen_kinase_1"/>
    <property type="match status" value="1"/>
</dbReference>
<keyword evidence="7 14" id="KW-0963">Cytoplasm</keyword>
<keyword evidence="8 14" id="KW-0808">Transferase</keyword>
<reference evidence="17 18" key="1">
    <citation type="journal article" date="2015" name="Genome Announc.">
        <title>Genome Assemblies of Three Soil-Associated Devosia species: D. insulae, D. limi, and D. soli.</title>
        <authorList>
            <person name="Hassan Y.I."/>
            <person name="Lepp D."/>
            <person name="Zhou T."/>
        </authorList>
    </citation>
    <scope>NUCLEOTIDE SEQUENCE [LARGE SCALE GENOMIC DNA]</scope>
    <source>
        <strain evidence="17 18">DS-56</strain>
    </source>
</reference>
<organism evidence="17 18">
    <name type="scientific">Devosia insulae DS-56</name>
    <dbReference type="NCBI Taxonomy" id="1116389"/>
    <lineage>
        <taxon>Bacteria</taxon>
        <taxon>Pseudomonadati</taxon>
        <taxon>Pseudomonadota</taxon>
        <taxon>Alphaproteobacteria</taxon>
        <taxon>Hyphomicrobiales</taxon>
        <taxon>Devosiaceae</taxon>
        <taxon>Devosia</taxon>
    </lineage>
</organism>
<evidence type="ECO:0000259" key="16">
    <source>
        <dbReference type="Pfam" id="PF00485"/>
    </source>
</evidence>
<dbReference type="CDD" id="cd02025">
    <property type="entry name" value="PanK"/>
    <property type="match status" value="1"/>
</dbReference>
<evidence type="ECO:0000256" key="9">
    <source>
        <dbReference type="ARBA" id="ARBA00022741"/>
    </source>
</evidence>
<dbReference type="SUPFAM" id="SSF52540">
    <property type="entry name" value="P-loop containing nucleoside triphosphate hydrolases"/>
    <property type="match status" value="1"/>
</dbReference>
<comment type="pathway">
    <text evidence="3 14 15">Cofactor biosynthesis; coenzyme A biosynthesis; CoA from (R)-pantothenate: step 1/5.</text>
</comment>
<comment type="similarity">
    <text evidence="4 14 15">Belongs to the prokaryotic pantothenate kinase family.</text>
</comment>
<dbReference type="GO" id="GO:0015937">
    <property type="term" value="P:coenzyme A biosynthetic process"/>
    <property type="evidence" value="ECO:0007669"/>
    <property type="project" value="UniProtKB-UniRule"/>
</dbReference>
<keyword evidence="18" id="KW-1185">Reference proteome</keyword>
<keyword evidence="11 14" id="KW-0067">ATP-binding</keyword>
<protein>
    <recommendedName>
        <fullName evidence="6 14">Pantothenate kinase</fullName>
        <ecNumber evidence="5 14">2.7.1.33</ecNumber>
    </recommendedName>
    <alternativeName>
        <fullName evidence="13 14">Pantothenic acid kinase</fullName>
    </alternativeName>
</protein>
<dbReference type="InterPro" id="IPR027417">
    <property type="entry name" value="P-loop_NTPase"/>
</dbReference>
<feature type="domain" description="Phosphoribulokinase/uridine kinase" evidence="16">
    <location>
        <begin position="89"/>
        <end position="233"/>
    </location>
</feature>
<evidence type="ECO:0000256" key="4">
    <source>
        <dbReference type="ARBA" id="ARBA00006087"/>
    </source>
</evidence>
<evidence type="ECO:0000256" key="3">
    <source>
        <dbReference type="ARBA" id="ARBA00005225"/>
    </source>
</evidence>
<sequence length="316" mass="35816">MGTKKLKLAPYHYFSKAEWSGLRADEPMTLDADDVKRLRALTDPISFTEAEEIYLPLSRLISLYVEATQQLHRASTKFLGADGRKVPYIIGVAGSVAVGKSTTSRILKALLSRWPSSPKVDLVTTDGFLFSNKRLDELQLAERKGFPESYDRGALIRFLSDIKSGKPDVKVPVYSHLVYDVIDGEFITIDRPDILIVEGLNILQPGELPKSGKPILFASDFLDFSIFIDADENDLTTWFMERFRRLRETAFADPKSFFHRFTKMSSEEAEAFGMWAWKEINLPNLRDNIQPTRSRADLVLTKGPSHAIERVALRKV</sequence>
<evidence type="ECO:0000256" key="13">
    <source>
        <dbReference type="ARBA" id="ARBA00032866"/>
    </source>
</evidence>
<evidence type="ECO:0000256" key="11">
    <source>
        <dbReference type="ARBA" id="ARBA00022840"/>
    </source>
</evidence>
<dbReference type="Gene3D" id="3.40.50.300">
    <property type="entry name" value="P-loop containing nucleotide triphosphate hydrolases"/>
    <property type="match status" value="1"/>
</dbReference>
<dbReference type="OrthoDB" id="1550976at2"/>
<evidence type="ECO:0000256" key="10">
    <source>
        <dbReference type="ARBA" id="ARBA00022777"/>
    </source>
</evidence>
<evidence type="ECO:0000256" key="12">
    <source>
        <dbReference type="ARBA" id="ARBA00022993"/>
    </source>
</evidence>
<dbReference type="PANTHER" id="PTHR10285">
    <property type="entry name" value="URIDINE KINASE"/>
    <property type="match status" value="1"/>
</dbReference>
<dbReference type="Pfam" id="PF00485">
    <property type="entry name" value="PRK"/>
    <property type="match status" value="1"/>
</dbReference>
<dbReference type="NCBIfam" id="TIGR00554">
    <property type="entry name" value="panK_bact"/>
    <property type="match status" value="1"/>
</dbReference>
<dbReference type="InterPro" id="IPR006083">
    <property type="entry name" value="PRK/URK"/>
</dbReference>
<evidence type="ECO:0000313" key="17">
    <source>
        <dbReference type="EMBL" id="OEO32810.1"/>
    </source>
</evidence>
<evidence type="ECO:0000256" key="2">
    <source>
        <dbReference type="ARBA" id="ARBA00004496"/>
    </source>
</evidence>
<dbReference type="Proteomes" id="UP000095463">
    <property type="component" value="Unassembled WGS sequence"/>
</dbReference>
<comment type="subcellular location">
    <subcellularLocation>
        <location evidence="2 14 15">Cytoplasm</location>
    </subcellularLocation>
</comment>
<accession>A0A1E5XW58</accession>
<keyword evidence="12 14" id="KW-0173">Coenzyme A biosynthesis</keyword>
<evidence type="ECO:0000256" key="5">
    <source>
        <dbReference type="ARBA" id="ARBA00012102"/>
    </source>
</evidence>
<dbReference type="AlphaFoldDB" id="A0A1E5XW58"/>
<evidence type="ECO:0000256" key="7">
    <source>
        <dbReference type="ARBA" id="ARBA00022490"/>
    </source>
</evidence>
<dbReference type="InterPro" id="IPR004566">
    <property type="entry name" value="PanK"/>
</dbReference>
<dbReference type="UniPathway" id="UPA00241">
    <property type="reaction ID" value="UER00352"/>
</dbReference>
<proteinExistence type="inferred from homology"/>